<dbReference type="Proteomes" id="UP001596989">
    <property type="component" value="Unassembled WGS sequence"/>
</dbReference>
<dbReference type="InterPro" id="IPR003615">
    <property type="entry name" value="HNH_nuc"/>
</dbReference>
<dbReference type="PANTHER" id="PTHR33877:SF2">
    <property type="entry name" value="OS07G0170200 PROTEIN"/>
    <property type="match status" value="1"/>
</dbReference>
<dbReference type="GO" id="GO:0004519">
    <property type="term" value="F:endonuclease activity"/>
    <property type="evidence" value="ECO:0007669"/>
    <property type="project" value="UniProtKB-KW"/>
</dbReference>
<feature type="compositionally biased region" description="Basic and acidic residues" evidence="1">
    <location>
        <begin position="101"/>
        <end position="119"/>
    </location>
</feature>
<keyword evidence="4" id="KW-1185">Reference proteome</keyword>
<feature type="compositionally biased region" description="Basic residues" evidence="1">
    <location>
        <begin position="30"/>
        <end position="47"/>
    </location>
</feature>
<name>A0ABW3HT53_9BACL</name>
<evidence type="ECO:0000313" key="4">
    <source>
        <dbReference type="Proteomes" id="UP001596989"/>
    </source>
</evidence>
<feature type="compositionally biased region" description="Basic and acidic residues" evidence="1">
    <location>
        <begin position="161"/>
        <end position="170"/>
    </location>
</feature>
<dbReference type="InterPro" id="IPR052892">
    <property type="entry name" value="NA-targeting_endonuclease"/>
</dbReference>
<dbReference type="RefSeq" id="WP_377566008.1">
    <property type="nucleotide sequence ID" value="NZ_JBHTJZ010000024.1"/>
</dbReference>
<keyword evidence="3" id="KW-0378">Hydrolase</keyword>
<feature type="domain" description="HNH nuclease" evidence="2">
    <location>
        <begin position="225"/>
        <end position="274"/>
    </location>
</feature>
<evidence type="ECO:0000313" key="3">
    <source>
        <dbReference type="EMBL" id="MFD0960753.1"/>
    </source>
</evidence>
<dbReference type="InterPro" id="IPR029471">
    <property type="entry name" value="HNH_5"/>
</dbReference>
<gene>
    <name evidence="3" type="ORF">ACFQ2I_15290</name>
</gene>
<dbReference type="EMBL" id="JBHTJZ010000024">
    <property type="protein sequence ID" value="MFD0960753.1"/>
    <property type="molecule type" value="Genomic_DNA"/>
</dbReference>
<sequence>MNPMTIQQHTESKRCATCGAMKPLGDFLRRTGRRSGRYGRRGTCRSCRRQERHVPERSALARSGTRASAEQRAAPGGGAVAGVERAQQAAEIGAGAGADRVQQRAEAEGDARAGEERAQHAAAESGGAKLRSKPRRKRRRGGAKLNRQEAAAAPAAPMRPHMGDPRDESLLRPTHKGFIRMRGKTDKGRRWYQEIEPELARVLVREGAAVIVNPRTIRRLYSNKEFRHLILTRDNYTCRFCGEYGDTIDHVLPRAKGGHTTPMNCVCACNECNQMKASKDMDEFLNMLPSK</sequence>
<comment type="caution">
    <text evidence="3">The sequence shown here is derived from an EMBL/GenBank/DDBJ whole genome shotgun (WGS) entry which is preliminary data.</text>
</comment>
<feature type="region of interest" description="Disordered" evidence="1">
    <location>
        <begin position="30"/>
        <end position="173"/>
    </location>
</feature>
<organism evidence="3 4">
    <name type="scientific">Paenibacillus chungangensis</name>
    <dbReference type="NCBI Taxonomy" id="696535"/>
    <lineage>
        <taxon>Bacteria</taxon>
        <taxon>Bacillati</taxon>
        <taxon>Bacillota</taxon>
        <taxon>Bacilli</taxon>
        <taxon>Bacillales</taxon>
        <taxon>Paenibacillaceae</taxon>
        <taxon>Paenibacillus</taxon>
    </lineage>
</organism>
<dbReference type="CDD" id="cd00085">
    <property type="entry name" value="HNHc"/>
    <property type="match status" value="1"/>
</dbReference>
<dbReference type="Gene3D" id="1.10.30.50">
    <property type="match status" value="1"/>
</dbReference>
<dbReference type="SMART" id="SM00507">
    <property type="entry name" value="HNHc"/>
    <property type="match status" value="1"/>
</dbReference>
<dbReference type="PANTHER" id="PTHR33877">
    <property type="entry name" value="SLL1193 PROTEIN"/>
    <property type="match status" value="1"/>
</dbReference>
<proteinExistence type="predicted"/>
<feature type="compositionally biased region" description="Low complexity" evidence="1">
    <location>
        <begin position="81"/>
        <end position="93"/>
    </location>
</feature>
<keyword evidence="3" id="KW-0255">Endonuclease</keyword>
<keyword evidence="3" id="KW-0540">Nuclease</keyword>
<reference evidence="4" key="1">
    <citation type="journal article" date="2019" name="Int. J. Syst. Evol. Microbiol.">
        <title>The Global Catalogue of Microorganisms (GCM) 10K type strain sequencing project: providing services to taxonomists for standard genome sequencing and annotation.</title>
        <authorList>
            <consortium name="The Broad Institute Genomics Platform"/>
            <consortium name="The Broad Institute Genome Sequencing Center for Infectious Disease"/>
            <person name="Wu L."/>
            <person name="Ma J."/>
        </authorList>
    </citation>
    <scope>NUCLEOTIDE SEQUENCE [LARGE SCALE GENOMIC DNA]</scope>
    <source>
        <strain evidence="4">CCUG 59129</strain>
    </source>
</reference>
<feature type="compositionally biased region" description="Basic residues" evidence="1">
    <location>
        <begin position="130"/>
        <end position="142"/>
    </location>
</feature>
<protein>
    <submittedName>
        <fullName evidence="3">HNH endonuclease</fullName>
    </submittedName>
</protein>
<accession>A0ABW3HT53</accession>
<dbReference type="Pfam" id="PF14279">
    <property type="entry name" value="HNH_5"/>
    <property type="match status" value="1"/>
</dbReference>
<evidence type="ECO:0000259" key="2">
    <source>
        <dbReference type="SMART" id="SM00507"/>
    </source>
</evidence>
<evidence type="ECO:0000256" key="1">
    <source>
        <dbReference type="SAM" id="MobiDB-lite"/>
    </source>
</evidence>